<dbReference type="Proteomes" id="UP000000663">
    <property type="component" value="Chromosome"/>
</dbReference>
<dbReference type="GO" id="GO:0005975">
    <property type="term" value="P:carbohydrate metabolic process"/>
    <property type="evidence" value="ECO:0007669"/>
    <property type="project" value="InterPro"/>
</dbReference>
<accession>Q0W3C9</accession>
<dbReference type="STRING" id="351160.RCIX1950"/>
<dbReference type="InterPro" id="IPR011330">
    <property type="entry name" value="Glyco_hydro/deAcase_b/a-brl"/>
</dbReference>
<organism evidence="1 2">
    <name type="scientific">Methanocella arvoryzae (strain DSM 22066 / NBRC 105507 / MRE50)</name>
    <dbReference type="NCBI Taxonomy" id="351160"/>
    <lineage>
        <taxon>Archaea</taxon>
        <taxon>Methanobacteriati</taxon>
        <taxon>Methanobacteriota</taxon>
        <taxon>Stenosarchaea group</taxon>
        <taxon>Methanomicrobia</taxon>
        <taxon>Methanocellales</taxon>
        <taxon>Methanocellaceae</taxon>
        <taxon>Methanocella</taxon>
    </lineage>
</organism>
<dbReference type="PATRIC" id="fig|351160.9.peg.1166"/>
<dbReference type="KEGG" id="rci:RCIX1950"/>
<dbReference type="AlphaFoldDB" id="Q0W3C9"/>
<evidence type="ECO:0008006" key="3">
    <source>
        <dbReference type="Google" id="ProtNLM"/>
    </source>
</evidence>
<dbReference type="CDD" id="cd10931">
    <property type="entry name" value="CE4_u7"/>
    <property type="match status" value="1"/>
</dbReference>
<dbReference type="Gene3D" id="3.20.20.370">
    <property type="entry name" value="Glycoside hydrolase/deacetylase"/>
    <property type="match status" value="1"/>
</dbReference>
<sequence>MSIVRQNRGLWDLYTLRHEYPLMQRNGYKSYYRSPDRDSILEPSVSRYLVENNLDVAYPGDRQFAVCLTHDIDIIYPTLPHKALSSIHFLKGLNLGGLKEELFRNRTVKGPGTYVNFREIMEIEEAYDARSTFYFMAPCPGKKGSGLYDLRSIEDELGFISDRGWDIGLHGGYYAYDDLAEILEEKKNLETVLGKKVTGYRNHYLCFKIPDTWELLARAGFEYDTTLGYNNMIGFRNGMCHPFRPFNLKLGREVDIVEIPLTIMDRTLFGYAGTPARAWEKAKLLIDTVERYHGVITLLWHNTVFGSPYREEWKRLYCKILDYCSSKNAWMTSAEEISKTRIAYACQNSI</sequence>
<proteinExistence type="predicted"/>
<name>Q0W3C9_METAR</name>
<dbReference type="eggNOG" id="arCOG02877">
    <property type="taxonomic scope" value="Archaea"/>
</dbReference>
<reference evidence="1 2" key="1">
    <citation type="journal article" date="2006" name="Science">
        <title>Genome of rice cluster I archaea -- the key methane producers in the rice rhizosphere.</title>
        <authorList>
            <person name="Erkel C."/>
            <person name="Kube M."/>
            <person name="Reinhardt R."/>
            <person name="Liesack W."/>
        </authorList>
    </citation>
    <scope>NUCLEOTIDE SEQUENCE [LARGE SCALE GENOMIC DNA]</scope>
    <source>
        <strain evidence="2">DSM 22066 / NBRC 105507 / MRE50</strain>
    </source>
</reference>
<protein>
    <recommendedName>
        <fullName evidence="3">NodB homology domain-containing protein</fullName>
    </recommendedName>
</protein>
<evidence type="ECO:0000313" key="1">
    <source>
        <dbReference type="EMBL" id="CAJ37114.1"/>
    </source>
</evidence>
<gene>
    <name evidence="1" type="ORF">RCIX1950</name>
</gene>
<dbReference type="SUPFAM" id="SSF88713">
    <property type="entry name" value="Glycoside hydrolase/deacetylase"/>
    <property type="match status" value="1"/>
</dbReference>
<keyword evidence="2" id="KW-1185">Reference proteome</keyword>
<dbReference type="EMBL" id="AM114193">
    <property type="protein sequence ID" value="CAJ37114.1"/>
    <property type="molecule type" value="Genomic_DNA"/>
</dbReference>
<evidence type="ECO:0000313" key="2">
    <source>
        <dbReference type="Proteomes" id="UP000000663"/>
    </source>
</evidence>